<evidence type="ECO:0000313" key="2">
    <source>
        <dbReference type="EMBL" id="KAK3284025.1"/>
    </source>
</evidence>
<reference evidence="2 3" key="1">
    <citation type="journal article" date="2015" name="Genome Biol. Evol.">
        <title>Comparative Genomics of a Bacterivorous Green Alga Reveals Evolutionary Causalities and Consequences of Phago-Mixotrophic Mode of Nutrition.</title>
        <authorList>
            <person name="Burns J.A."/>
            <person name="Paasch A."/>
            <person name="Narechania A."/>
            <person name="Kim E."/>
        </authorList>
    </citation>
    <scope>NUCLEOTIDE SEQUENCE [LARGE SCALE GENOMIC DNA]</scope>
    <source>
        <strain evidence="2 3">PLY_AMNH</strain>
    </source>
</reference>
<dbReference type="Proteomes" id="UP001190700">
    <property type="component" value="Unassembled WGS sequence"/>
</dbReference>
<comment type="caution">
    <text evidence="2">The sequence shown here is derived from an EMBL/GenBank/DDBJ whole genome shotgun (WGS) entry which is preliminary data.</text>
</comment>
<feature type="region of interest" description="Disordered" evidence="1">
    <location>
        <begin position="27"/>
        <end position="53"/>
    </location>
</feature>
<organism evidence="2 3">
    <name type="scientific">Cymbomonas tetramitiformis</name>
    <dbReference type="NCBI Taxonomy" id="36881"/>
    <lineage>
        <taxon>Eukaryota</taxon>
        <taxon>Viridiplantae</taxon>
        <taxon>Chlorophyta</taxon>
        <taxon>Pyramimonadophyceae</taxon>
        <taxon>Pyramimonadales</taxon>
        <taxon>Pyramimonadaceae</taxon>
        <taxon>Cymbomonas</taxon>
    </lineage>
</organism>
<protein>
    <submittedName>
        <fullName evidence="2">Uncharacterized protein</fullName>
    </submittedName>
</protein>
<dbReference type="AlphaFoldDB" id="A0AAE0GTP3"/>
<gene>
    <name evidence="2" type="ORF">CYMTET_8306</name>
</gene>
<feature type="compositionally biased region" description="Pro residues" evidence="1">
    <location>
        <begin position="38"/>
        <end position="47"/>
    </location>
</feature>
<dbReference type="EMBL" id="LGRX02002536">
    <property type="protein sequence ID" value="KAK3284025.1"/>
    <property type="molecule type" value="Genomic_DNA"/>
</dbReference>
<evidence type="ECO:0000256" key="1">
    <source>
        <dbReference type="SAM" id="MobiDB-lite"/>
    </source>
</evidence>
<accession>A0AAE0GTP3</accession>
<proteinExistence type="predicted"/>
<evidence type="ECO:0000313" key="3">
    <source>
        <dbReference type="Proteomes" id="UP001190700"/>
    </source>
</evidence>
<keyword evidence="3" id="KW-1185">Reference proteome</keyword>
<name>A0AAE0GTP3_9CHLO</name>
<sequence length="796" mass="85188">MSGPSAITRSKRSKQLFKQSQIDKVVRLPNAVRDSPTPQTPPVPAPTPAAENDPAGLVAARAKFIEQAERAREVLKEARHRKWAKAVSKYALGGESVRFWAEDDSGKLAKIITALKNDFEANGLDLDVFNLSNTAREVHPAVNGVLYDTLSHIVADGSAAEMFLDGAGDASERDGRRALIDLAKGCIPVGLMTSHMEEYHTIRYEAKVDPRKALTLEHRLVKENTTLGWFPDDESRKQAMVERLDPDFYRALLDKYPLEADLAKVSLRELVHQITAVYISWATRQQRVHGATLAPGGTGGVTGALVATEDPGGGDDSAFDQNRELLQKILERLKYVEAYIKSTGGHSAVTQAAKRQRGGMAGFRNGVAPTVGFDVNTKKALPLCTKCSVGGKKIYHLYRDCDRGGRRHTPGSTAAYCQPAAEVTKEDSEYAALAFRFQQAADEGAEAFAAAAEAYGAPEVLSGELAGGLDLSAYGFAVDGQADAGERDLRDSELVRLSREVDAAAARCGVSITHVSVPPQVVPGPDGAIEPVPGSMLAAYEPGGAVADAVVRGPRVLVTEPTGEFTGQIVVLDDDAAEAERVAECEAAILQMRLEDQRADARERSVTAALAAQTRDVEELFMPAGWQPNDEKKKIEEQAVVPARSRGAAAQPVGCGAPPFGASQRLMWTVCMLGMFVSVAGALRSTGELGAAGGGPAHLAEDFFTDEHGRVWFYPEPVEVTFGMHDIDGWEHRLQAAVDVLTARIRDVLPPDGGAAADGGALAAGGAHVYGNSPFDVAEDCEEAAVLGDYEDEYEY</sequence>